<gene>
    <name evidence="7" type="ORF">HMPREF1541_08250</name>
</gene>
<evidence type="ECO:0000256" key="2">
    <source>
        <dbReference type="ARBA" id="ARBA00023015"/>
    </source>
</evidence>
<dbReference type="OrthoDB" id="5402929at2759"/>
<keyword evidence="8" id="KW-1185">Reference proteome</keyword>
<dbReference type="InterPro" id="IPR009072">
    <property type="entry name" value="Histone-fold"/>
</dbReference>
<evidence type="ECO:0000256" key="1">
    <source>
        <dbReference type="ARBA" id="ARBA00004123"/>
    </source>
</evidence>
<evidence type="ECO:0000256" key="3">
    <source>
        <dbReference type="ARBA" id="ARBA00023163"/>
    </source>
</evidence>
<sequence length="245" mass="26186">MASTLVHSALLRPAVLQILRAAGFTAAKPAVLDTVTDLAARYLLLLANSTSQNALNTHNDNVPTIQDVRLALSENGALFPQMTPAEEARRGEVEDAGEWVPFEDLRGVQGFIDWAHGQVNKEIRRIAGFSGDELNVDQIAAGTDEKVDYLTALKKHGKADEEARFQGTLLGKDFEMQPVTIAGGRETSLAEWMDKLKAKSLSVNAVEEGVTPGNSSMLSSAPGSPMMHGAEEQAGASASTQMTQV</sequence>
<comment type="subcellular location">
    <subcellularLocation>
        <location evidence="1">Nucleus</location>
    </subcellularLocation>
</comment>
<dbReference type="InParanoid" id="W2RNE8"/>
<evidence type="ECO:0000256" key="5">
    <source>
        <dbReference type="SAM" id="MobiDB-lite"/>
    </source>
</evidence>
<feature type="compositionally biased region" description="Polar residues" evidence="5">
    <location>
        <begin position="236"/>
        <end position="245"/>
    </location>
</feature>
<dbReference type="HOGENOM" id="CLU_064111_0_0_1"/>
<dbReference type="Proteomes" id="UP000030752">
    <property type="component" value="Unassembled WGS sequence"/>
</dbReference>
<feature type="domain" description="Bromodomain associated" evidence="6">
    <location>
        <begin position="3"/>
        <end position="81"/>
    </location>
</feature>
<keyword evidence="3" id="KW-0804">Transcription</keyword>
<proteinExistence type="predicted"/>
<reference evidence="7 8" key="1">
    <citation type="submission" date="2013-03" db="EMBL/GenBank/DDBJ databases">
        <title>The Genome Sequence of Phialophora europaea CBS 101466.</title>
        <authorList>
            <consortium name="The Broad Institute Genomics Platform"/>
            <person name="Cuomo C."/>
            <person name="de Hoog S."/>
            <person name="Gorbushina A."/>
            <person name="Walker B."/>
            <person name="Young S.K."/>
            <person name="Zeng Q."/>
            <person name="Gargeya S."/>
            <person name="Fitzgerald M."/>
            <person name="Haas B."/>
            <person name="Abouelleil A."/>
            <person name="Allen A.W."/>
            <person name="Alvarado L."/>
            <person name="Arachchi H.M."/>
            <person name="Berlin A.M."/>
            <person name="Chapman S.B."/>
            <person name="Gainer-Dewar J."/>
            <person name="Goldberg J."/>
            <person name="Griggs A."/>
            <person name="Gujja S."/>
            <person name="Hansen M."/>
            <person name="Howarth C."/>
            <person name="Imamovic A."/>
            <person name="Ireland A."/>
            <person name="Larimer J."/>
            <person name="McCowan C."/>
            <person name="Murphy C."/>
            <person name="Pearson M."/>
            <person name="Poon T.W."/>
            <person name="Priest M."/>
            <person name="Roberts A."/>
            <person name="Saif S."/>
            <person name="Shea T."/>
            <person name="Sisk P."/>
            <person name="Sykes S."/>
            <person name="Wortman J."/>
            <person name="Nusbaum C."/>
            <person name="Birren B."/>
        </authorList>
    </citation>
    <scope>NUCLEOTIDE SEQUENCE [LARGE SCALE GENOMIC DNA]</scope>
    <source>
        <strain evidence="7 8">CBS 101466</strain>
    </source>
</reference>
<dbReference type="GO" id="GO:0046982">
    <property type="term" value="F:protein heterodimerization activity"/>
    <property type="evidence" value="ECO:0007669"/>
    <property type="project" value="InterPro"/>
</dbReference>
<dbReference type="VEuPathDB" id="FungiDB:HMPREF1541_08250"/>
<keyword evidence="4" id="KW-0539">Nucleus</keyword>
<protein>
    <recommendedName>
        <fullName evidence="6">Bromodomain associated domain-containing protein</fullName>
    </recommendedName>
</protein>
<dbReference type="Gene3D" id="1.10.20.10">
    <property type="entry name" value="Histone, subunit A"/>
    <property type="match status" value="1"/>
</dbReference>
<evidence type="ECO:0000259" key="6">
    <source>
        <dbReference type="SMART" id="SM00576"/>
    </source>
</evidence>
<dbReference type="CDD" id="cd00076">
    <property type="entry name" value="HFD_SF"/>
    <property type="match status" value="1"/>
</dbReference>
<feature type="compositionally biased region" description="Polar residues" evidence="5">
    <location>
        <begin position="212"/>
        <end position="222"/>
    </location>
</feature>
<dbReference type="EMBL" id="KB822724">
    <property type="protein sequence ID" value="ETN37259.1"/>
    <property type="molecule type" value="Genomic_DNA"/>
</dbReference>
<organism evidence="7 8">
    <name type="scientific">Cyphellophora europaea (strain CBS 101466)</name>
    <name type="common">Phialophora europaea</name>
    <dbReference type="NCBI Taxonomy" id="1220924"/>
    <lineage>
        <taxon>Eukaryota</taxon>
        <taxon>Fungi</taxon>
        <taxon>Dikarya</taxon>
        <taxon>Ascomycota</taxon>
        <taxon>Pezizomycotina</taxon>
        <taxon>Eurotiomycetes</taxon>
        <taxon>Chaetothyriomycetidae</taxon>
        <taxon>Chaetothyriales</taxon>
        <taxon>Cyphellophoraceae</taxon>
        <taxon>Cyphellophora</taxon>
    </lineage>
</organism>
<name>W2RNE8_CYPE1</name>
<evidence type="ECO:0000313" key="8">
    <source>
        <dbReference type="Proteomes" id="UP000030752"/>
    </source>
</evidence>
<dbReference type="GO" id="GO:0005634">
    <property type="term" value="C:nucleus"/>
    <property type="evidence" value="ECO:0007669"/>
    <property type="project" value="UniProtKB-SubCell"/>
</dbReference>
<evidence type="ECO:0000313" key="7">
    <source>
        <dbReference type="EMBL" id="ETN37259.1"/>
    </source>
</evidence>
<dbReference type="STRING" id="1220924.W2RNE8"/>
<dbReference type="RefSeq" id="XP_008720791.1">
    <property type="nucleotide sequence ID" value="XM_008722569.1"/>
</dbReference>
<accession>W2RNE8</accession>
<dbReference type="eggNOG" id="ENOG502S96D">
    <property type="taxonomic scope" value="Eukaryota"/>
</dbReference>
<dbReference type="Pfam" id="PF07524">
    <property type="entry name" value="Bromo_TP"/>
    <property type="match status" value="1"/>
</dbReference>
<dbReference type="InterPro" id="IPR006565">
    <property type="entry name" value="BTP"/>
</dbReference>
<dbReference type="SMART" id="SM00576">
    <property type="entry name" value="BTP"/>
    <property type="match status" value="1"/>
</dbReference>
<keyword evidence="2" id="KW-0805">Transcription regulation</keyword>
<evidence type="ECO:0000256" key="4">
    <source>
        <dbReference type="ARBA" id="ARBA00023242"/>
    </source>
</evidence>
<dbReference type="GeneID" id="19975589"/>
<feature type="region of interest" description="Disordered" evidence="5">
    <location>
        <begin position="209"/>
        <end position="245"/>
    </location>
</feature>
<dbReference type="AlphaFoldDB" id="W2RNE8"/>